<feature type="domain" description="Anaphase-promoting complex subunit 4-like WD40" evidence="6">
    <location>
        <begin position="26"/>
        <end position="114"/>
    </location>
</feature>
<dbReference type="GO" id="GO:0051301">
    <property type="term" value="P:cell division"/>
    <property type="evidence" value="ECO:0007669"/>
    <property type="project" value="UniProtKB-KW"/>
</dbReference>
<gene>
    <name evidence="8" type="ORF">OCBIM_22035963mg</name>
</gene>
<name>A0A0L8I478_OCTBM</name>
<keyword evidence="4" id="KW-0833">Ubl conjugation pathway</keyword>
<evidence type="ECO:0000256" key="2">
    <source>
        <dbReference type="ARBA" id="ARBA00022618"/>
    </source>
</evidence>
<dbReference type="InterPro" id="IPR024789">
    <property type="entry name" value="APC4"/>
</dbReference>
<dbReference type="InterPro" id="IPR024977">
    <property type="entry name" value="Apc4-like_WD40_dom"/>
</dbReference>
<dbReference type="GO" id="GO:0034399">
    <property type="term" value="C:nuclear periphery"/>
    <property type="evidence" value="ECO:0007669"/>
    <property type="project" value="TreeGrafter"/>
</dbReference>
<keyword evidence="5" id="KW-0131">Cell cycle</keyword>
<dbReference type="GO" id="GO:0031145">
    <property type="term" value="P:anaphase-promoting complex-dependent catabolic process"/>
    <property type="evidence" value="ECO:0007669"/>
    <property type="project" value="InterPro"/>
</dbReference>
<organism evidence="8">
    <name type="scientific">Octopus bimaculoides</name>
    <name type="common">California two-spotted octopus</name>
    <dbReference type="NCBI Taxonomy" id="37653"/>
    <lineage>
        <taxon>Eukaryota</taxon>
        <taxon>Metazoa</taxon>
        <taxon>Spiralia</taxon>
        <taxon>Lophotrochozoa</taxon>
        <taxon>Mollusca</taxon>
        <taxon>Cephalopoda</taxon>
        <taxon>Coleoidea</taxon>
        <taxon>Octopodiformes</taxon>
        <taxon>Octopoda</taxon>
        <taxon>Incirrata</taxon>
        <taxon>Octopodidae</taxon>
        <taxon>Octopus</taxon>
    </lineage>
</organism>
<keyword evidence="3" id="KW-0498">Mitosis</keyword>
<dbReference type="SUPFAM" id="SSF50978">
    <property type="entry name" value="WD40 repeat-like"/>
    <property type="match status" value="1"/>
</dbReference>
<evidence type="ECO:0000256" key="5">
    <source>
        <dbReference type="ARBA" id="ARBA00023306"/>
    </source>
</evidence>
<evidence type="ECO:0000259" key="7">
    <source>
        <dbReference type="Pfam" id="PF12896"/>
    </source>
</evidence>
<dbReference type="GO" id="GO:0005680">
    <property type="term" value="C:anaphase-promoting complex"/>
    <property type="evidence" value="ECO:0007669"/>
    <property type="project" value="InterPro"/>
</dbReference>
<dbReference type="STRING" id="37653.A0A0L8I478"/>
<evidence type="ECO:0000313" key="8">
    <source>
        <dbReference type="EMBL" id="KOF96276.1"/>
    </source>
</evidence>
<dbReference type="Pfam" id="PF12894">
    <property type="entry name" value="ANAPC4_WD40"/>
    <property type="match status" value="1"/>
</dbReference>
<dbReference type="InterPro" id="IPR024790">
    <property type="entry name" value="APC4_long_dom"/>
</dbReference>
<dbReference type="AlphaFoldDB" id="A0A0L8I478"/>
<dbReference type="OrthoDB" id="2110451at2759"/>
<dbReference type="InterPro" id="IPR015943">
    <property type="entry name" value="WD40/YVTN_repeat-like_dom_sf"/>
</dbReference>
<sequence>ELVIKMEQSTFRQTEDRHVSVEVTSMLWSPKMDLIALANLQGEVVLHRLSWQKVWTIPAPADNVTVGSMAWRPDGRILAVGYTHGKVCLCHIENADVLHEVNIHEEVTSMSWVSQVFPDGSSWSPRAYPEDTSDHYLPKLEPLNKRLNLLVVGSAVGNVYLFAYGIFPCGSIILMHPSIQDKRSRVNSAMISQDLYTLWLILEVTEDDSGDCGYYLASMDTTLLASRHQELRLLALKYAELSSLLEYLNSTIQQMTEAWEDILMEMDDKLLKFAEEKKHGKRTLNDDDDDDDDVGQTEIIETVFLQSVTLLVTNPHMFSIKGLKKLGLSIESSYLSIQKLVVRLQNVGVSIMNHLRDLYGMSMWYDRFGVVGLTSKSLHEAVMASCTFVMKASELHQVIDRSIKSLKAFFRWLYVEFLQLDALPNANHSESVVGAFTCHQHEGQSGGTGNGHAQNGVFYVPAAQELVQRHWQQSHSNVFTCARKAIC</sequence>
<keyword evidence="2" id="KW-0132">Cell division</keyword>
<feature type="domain" description="Anaphase-promoting complex subunit 4 long" evidence="7">
    <location>
        <begin position="216"/>
        <end position="420"/>
    </location>
</feature>
<evidence type="ECO:0000256" key="4">
    <source>
        <dbReference type="ARBA" id="ARBA00022786"/>
    </source>
</evidence>
<dbReference type="GO" id="GO:0070979">
    <property type="term" value="P:protein K11-linked ubiquitination"/>
    <property type="evidence" value="ECO:0007669"/>
    <property type="project" value="TreeGrafter"/>
</dbReference>
<feature type="non-terminal residue" evidence="8">
    <location>
        <position position="1"/>
    </location>
</feature>
<proteinExistence type="predicted"/>
<evidence type="ECO:0000256" key="3">
    <source>
        <dbReference type="ARBA" id="ARBA00022776"/>
    </source>
</evidence>
<evidence type="ECO:0000259" key="6">
    <source>
        <dbReference type="Pfam" id="PF12894"/>
    </source>
</evidence>
<accession>A0A0L8I478</accession>
<evidence type="ECO:0000256" key="1">
    <source>
        <dbReference type="ARBA" id="ARBA00016067"/>
    </source>
</evidence>
<reference evidence="8" key="1">
    <citation type="submission" date="2015-07" db="EMBL/GenBank/DDBJ databases">
        <title>MeaNS - Measles Nucleotide Surveillance Program.</title>
        <authorList>
            <person name="Tran T."/>
            <person name="Druce J."/>
        </authorList>
    </citation>
    <scope>NUCLEOTIDE SEQUENCE</scope>
    <source>
        <strain evidence="8">UCB-OBI-ISO-001</strain>
        <tissue evidence="8">Gonad</tissue>
    </source>
</reference>
<dbReference type="EMBL" id="KQ416612">
    <property type="protein sequence ID" value="KOF96276.1"/>
    <property type="molecule type" value="Genomic_DNA"/>
</dbReference>
<dbReference type="PANTHER" id="PTHR13260">
    <property type="entry name" value="ANAPHASE PROMOTING COMPLEX SUBUNIT 4 APC4"/>
    <property type="match status" value="1"/>
</dbReference>
<protein>
    <recommendedName>
        <fullName evidence="1">Anaphase-promoting complex subunit 4</fullName>
    </recommendedName>
</protein>
<dbReference type="Pfam" id="PF12896">
    <property type="entry name" value="ANAPC4"/>
    <property type="match status" value="1"/>
</dbReference>
<dbReference type="InterPro" id="IPR036322">
    <property type="entry name" value="WD40_repeat_dom_sf"/>
</dbReference>
<dbReference type="PANTHER" id="PTHR13260:SF0">
    <property type="entry name" value="ANAPHASE-PROMOTING COMPLEX SUBUNIT 4"/>
    <property type="match status" value="1"/>
</dbReference>
<dbReference type="Gene3D" id="2.130.10.10">
    <property type="entry name" value="YVTN repeat-like/Quinoprotein amine dehydrogenase"/>
    <property type="match status" value="1"/>
</dbReference>